<accession>A0ACC2I6G8</accession>
<protein>
    <submittedName>
        <fullName evidence="1">Uncharacterized protein</fullName>
    </submittedName>
</protein>
<reference evidence="1" key="1">
    <citation type="submission" date="2022-11" db="EMBL/GenBank/DDBJ databases">
        <title>Genome Sequence of Boeremia exigua.</title>
        <authorList>
            <person name="Buettner E."/>
        </authorList>
    </citation>
    <scope>NUCLEOTIDE SEQUENCE</scope>
    <source>
        <strain evidence="1">CU02</strain>
    </source>
</reference>
<organism evidence="1 2">
    <name type="scientific">Boeremia exigua</name>
    <dbReference type="NCBI Taxonomy" id="749465"/>
    <lineage>
        <taxon>Eukaryota</taxon>
        <taxon>Fungi</taxon>
        <taxon>Dikarya</taxon>
        <taxon>Ascomycota</taxon>
        <taxon>Pezizomycotina</taxon>
        <taxon>Dothideomycetes</taxon>
        <taxon>Pleosporomycetidae</taxon>
        <taxon>Pleosporales</taxon>
        <taxon>Pleosporineae</taxon>
        <taxon>Didymellaceae</taxon>
        <taxon>Boeremia</taxon>
    </lineage>
</organism>
<evidence type="ECO:0000313" key="2">
    <source>
        <dbReference type="Proteomes" id="UP001153331"/>
    </source>
</evidence>
<comment type="caution">
    <text evidence="1">The sequence shown here is derived from an EMBL/GenBank/DDBJ whole genome shotgun (WGS) entry which is preliminary data.</text>
</comment>
<evidence type="ECO:0000313" key="1">
    <source>
        <dbReference type="EMBL" id="KAJ8110762.1"/>
    </source>
</evidence>
<gene>
    <name evidence="1" type="ORF">OPT61_g6475</name>
</gene>
<dbReference type="EMBL" id="JAPHNI010000468">
    <property type="protein sequence ID" value="KAJ8110762.1"/>
    <property type="molecule type" value="Genomic_DNA"/>
</dbReference>
<dbReference type="Proteomes" id="UP001153331">
    <property type="component" value="Unassembled WGS sequence"/>
</dbReference>
<proteinExistence type="predicted"/>
<keyword evidence="2" id="KW-1185">Reference proteome</keyword>
<sequence>MPRSRGGSATSSSLLRLIDRAQKLDTLFILVAGIGTKVTDEWTDDAGNLWLASVQAPGIGLYSYDHNIGRSDQGLWKSLIDHGQRLLQEILSLIEDQHLQHCPILLVAHSLGGFIVKETLRLVYVQASDRYKSFKKSMAGVILMGTPHSISEGEGKWQNVAILPQVSSFTFKPQPLDRDSIERLTQSSLQFDQSGVDCPILTVCEGRPTKVKQGFGAKRIMLVDKSFARTESLEERCVEVDSNHRNLCNISDNVILLGFIDEVLEDARLRIASESPKSRAEAEHIDDHGWDMAGSDSNPTTLLDPPTNSATAGSSDLGFELVREMTSDLQLEVPVLPCYLIPIARNKNFFGRQDVLDQIHIALPSTAASNEEESEFSKSFVLCGPGGIGKTQIVTEYAYRCRDMKTFDAIFWINADGQAKLAEGIAQIATSLNLVAADSPEALDPVITANLTKEWLSNPARSAKAADDHSSIQPRWLLILDNVDDLGVLEGFWPVDGPGCILITSRDPLAKEPAILADAGCEVGSFSSEESSKMLIQLTKRTGDGRGVGDRLGGFPLALVQMASVIIRNHMSFEEFVETWDERQEHPEYLGIDSEFPAASTYGKSPSTIWAIDSLRHGKPLLDVMAFYDPDNIQEFTLKQYSLIDLEGYPTNNGGYLKARRELLQTSLAQKDARERNLSVHRIVQDATRSRMEKNRYHRTFTAALHLLVSAWPFEEFGWRHGVARWRKCDELFPHVLRMKGFGCSIAGELESLATKIKYCKLMNDAGWFYHETGHFTESFALIEHAYDIANATLLSQSQDTHDTSCKSDTTKVLKDIIAEMHHNLGCIGTETNQPELTLFHFKKFNSMMLEGLDTDIPSTVNKLAISWNELGNAYMINKHWGDGERCFEQCLKVAQQMESFNPAEFSFPYVNLGLAYWLTDRLDLAQGILEEGLRHREARYGYDDDHSFITGRFLYALGNVAASKGALQDSVRYHDRALRQFLATIGKNHHRTGDVRIRVAEHQLRLSNFEQATEQIDGALAIFRERTTFKPELARATFLKSRIRAAAGDSDEAHRLRNQSFDMFREVSRDAIPHDHELTWEDFNDLVAFWSR</sequence>
<name>A0ACC2I6G8_9PLEO</name>